<feature type="region of interest" description="Disordered" evidence="1">
    <location>
        <begin position="109"/>
        <end position="192"/>
    </location>
</feature>
<feature type="signal peptide" evidence="2">
    <location>
        <begin position="1"/>
        <end position="20"/>
    </location>
</feature>
<dbReference type="RefSeq" id="XP_022647332.1">
    <property type="nucleotide sequence ID" value="XM_022791597.1"/>
</dbReference>
<feature type="chain" id="PRO_5036207231" evidence="2">
    <location>
        <begin position="21"/>
        <end position="251"/>
    </location>
</feature>
<dbReference type="EnsemblMetazoa" id="XM_022791596">
    <property type="protein sequence ID" value="XP_022647331"/>
    <property type="gene ID" value="LOC111244443"/>
</dbReference>
<name>A0A7M7J5Z3_VARDE</name>
<dbReference type="KEGG" id="vde:111244443"/>
<feature type="compositionally biased region" description="Basic and acidic residues" evidence="1">
    <location>
        <begin position="159"/>
        <end position="191"/>
    </location>
</feature>
<feature type="region of interest" description="Disordered" evidence="1">
    <location>
        <begin position="205"/>
        <end position="251"/>
    </location>
</feature>
<organism evidence="3 4">
    <name type="scientific">Varroa destructor</name>
    <name type="common">Honeybee mite</name>
    <dbReference type="NCBI Taxonomy" id="109461"/>
    <lineage>
        <taxon>Eukaryota</taxon>
        <taxon>Metazoa</taxon>
        <taxon>Ecdysozoa</taxon>
        <taxon>Arthropoda</taxon>
        <taxon>Chelicerata</taxon>
        <taxon>Arachnida</taxon>
        <taxon>Acari</taxon>
        <taxon>Parasitiformes</taxon>
        <taxon>Mesostigmata</taxon>
        <taxon>Gamasina</taxon>
        <taxon>Dermanyssoidea</taxon>
        <taxon>Varroidae</taxon>
        <taxon>Varroa</taxon>
    </lineage>
</organism>
<accession>A0A7M7J5Z3</accession>
<evidence type="ECO:0000313" key="3">
    <source>
        <dbReference type="EnsemblMetazoa" id="XP_022647332"/>
    </source>
</evidence>
<keyword evidence="4" id="KW-1185">Reference proteome</keyword>
<dbReference type="GeneID" id="111244443"/>
<proteinExistence type="predicted"/>
<evidence type="ECO:0000256" key="1">
    <source>
        <dbReference type="SAM" id="MobiDB-lite"/>
    </source>
</evidence>
<dbReference type="RefSeq" id="XP_022647331.1">
    <property type="nucleotide sequence ID" value="XM_022791596.1"/>
</dbReference>
<sequence>MKRVASLLVLVISAVVVLEATQIYKGSYASGKQRKPSLPKKYLVEDGGYIKHRKIRALISEHELRERHRVGRQLPGVRNGGGGYLYNRPVYTSSDHLAARPALPLTEVESHPLSNFPAHYTGDLEDEPKKDASKSKTPSDSEKPSAPANVTVKDGAIPEDGKVKEQPDQTKKVEPIEPEVLKQEVSQDKSEPVAIAVPASAVVPVGKNMQSEQDLDKLSSANGEKSGAGGEPPMIVSQQGTVSGKPPVAME</sequence>
<reference evidence="3" key="1">
    <citation type="submission" date="2021-01" db="UniProtKB">
        <authorList>
            <consortium name="EnsemblMetazoa"/>
        </authorList>
    </citation>
    <scope>IDENTIFICATION</scope>
</reference>
<evidence type="ECO:0000313" key="4">
    <source>
        <dbReference type="Proteomes" id="UP000594260"/>
    </source>
</evidence>
<protein>
    <submittedName>
        <fullName evidence="3">Uncharacterized protein</fullName>
    </submittedName>
</protein>
<dbReference type="OrthoDB" id="10414520at2759"/>
<dbReference type="EnsemblMetazoa" id="XM_022791597">
    <property type="protein sequence ID" value="XP_022647332"/>
    <property type="gene ID" value="LOC111244443"/>
</dbReference>
<dbReference type="Proteomes" id="UP000594260">
    <property type="component" value="Unplaced"/>
</dbReference>
<feature type="compositionally biased region" description="Basic and acidic residues" evidence="1">
    <location>
        <begin position="127"/>
        <end position="143"/>
    </location>
</feature>
<dbReference type="AlphaFoldDB" id="A0A7M7J5Z3"/>
<evidence type="ECO:0000256" key="2">
    <source>
        <dbReference type="SAM" id="SignalP"/>
    </source>
</evidence>
<keyword evidence="2" id="KW-0732">Signal</keyword>
<dbReference type="InParanoid" id="A0A7M7J5Z3"/>